<name>A0A098BRW5_9NOCA</name>
<dbReference type="CDD" id="cd01097">
    <property type="entry name" value="Tetrahydromethanopterin_reductase"/>
    <property type="match status" value="1"/>
</dbReference>
<dbReference type="PANTHER" id="PTHR30011:SF32">
    <property type="entry name" value="CONSERVED PROTEIN"/>
    <property type="match status" value="1"/>
</dbReference>
<dbReference type="KEGG" id="rrz:CS378_20985"/>
<dbReference type="SUPFAM" id="SSF51679">
    <property type="entry name" value="Bacterial luciferase-like"/>
    <property type="match status" value="1"/>
</dbReference>
<dbReference type="AlphaFoldDB" id="A0A098BRW5"/>
<reference evidence="2 3" key="1">
    <citation type="journal article" date="2014" name="Genome Announc.">
        <title>Draft Genome Sequence of Propane- and Butane-Oxidizing Actinobacterium Rhodococcus ruber IEGM 231.</title>
        <authorList>
            <person name="Ivshina I.B."/>
            <person name="Kuyukina M.S."/>
            <person name="Krivoruchko A.V."/>
            <person name="Barbe V."/>
            <person name="Fischer C."/>
        </authorList>
    </citation>
    <scope>NUCLEOTIDE SEQUENCE [LARGE SCALE GENOMIC DNA]</scope>
</reference>
<dbReference type="eggNOG" id="COG2141">
    <property type="taxonomic scope" value="Bacteria"/>
</dbReference>
<dbReference type="InterPro" id="IPR036661">
    <property type="entry name" value="Luciferase-like_sf"/>
</dbReference>
<dbReference type="GeneID" id="66834412"/>
<dbReference type="InterPro" id="IPR011251">
    <property type="entry name" value="Luciferase-like_dom"/>
</dbReference>
<protein>
    <recommendedName>
        <fullName evidence="1">Luciferase-like domain-containing protein</fullName>
    </recommendedName>
</protein>
<dbReference type="EMBL" id="CCSD01000091">
    <property type="protein sequence ID" value="CDZ90940.1"/>
    <property type="molecule type" value="Genomic_DNA"/>
</dbReference>
<dbReference type="Gene3D" id="3.20.20.30">
    <property type="entry name" value="Luciferase-like domain"/>
    <property type="match status" value="1"/>
</dbReference>
<dbReference type="NCBIfam" id="TIGR03619">
    <property type="entry name" value="F420_Rv2161c"/>
    <property type="match status" value="1"/>
</dbReference>
<accession>A0A098BRW5</accession>
<feature type="domain" description="Luciferase-like" evidence="1">
    <location>
        <begin position="18"/>
        <end position="234"/>
    </location>
</feature>
<dbReference type="RefSeq" id="WP_010593909.1">
    <property type="nucleotide sequence ID" value="NZ_CP023714.1"/>
</dbReference>
<dbReference type="InterPro" id="IPR051260">
    <property type="entry name" value="Diverse_substr_monoxygenases"/>
</dbReference>
<dbReference type="OrthoDB" id="3206024at2"/>
<dbReference type="PANTHER" id="PTHR30011">
    <property type="entry name" value="ALKANESULFONATE MONOOXYGENASE-RELATED"/>
    <property type="match status" value="1"/>
</dbReference>
<proteinExistence type="predicted"/>
<sequence>MRHGITLFTSDRGIRPERAARAAEERGFDAFYVPEHTHIPVRRESAHPGTGNETLPDDRYRRTLDPWVALGLAAAVTSTIRLGTSVALPLEHDPITLAKTVATLDHLSGGRVVLGAGFGWNAEELADHGVPPGKRRTALREYLEAMQALWNEDEAAYAGQFVSFGPSWAWPKPIQQPRPPVLIGAGGTDRTFAWIARSADGWITTPIERDIDDRVERLRTTWTEAGRDGAPEIVVLAGRPDPARLQRWRDLGVTEVMFGLPDRPEDEILAYLDKLAATLDSTR</sequence>
<evidence type="ECO:0000313" key="2">
    <source>
        <dbReference type="EMBL" id="CDZ90940.1"/>
    </source>
</evidence>
<dbReference type="Proteomes" id="UP000042997">
    <property type="component" value="Unassembled WGS sequence"/>
</dbReference>
<dbReference type="InterPro" id="IPR019921">
    <property type="entry name" value="Lucif-like_OxRdtase_Rv2161c"/>
</dbReference>
<dbReference type="Pfam" id="PF00296">
    <property type="entry name" value="Bac_luciferase"/>
    <property type="match status" value="1"/>
</dbReference>
<gene>
    <name evidence="2" type="ORF">RHRU231_770061</name>
</gene>
<organism evidence="2 3">
    <name type="scientific">Rhodococcus ruber</name>
    <dbReference type="NCBI Taxonomy" id="1830"/>
    <lineage>
        <taxon>Bacteria</taxon>
        <taxon>Bacillati</taxon>
        <taxon>Actinomycetota</taxon>
        <taxon>Actinomycetes</taxon>
        <taxon>Mycobacteriales</taxon>
        <taxon>Nocardiaceae</taxon>
        <taxon>Rhodococcus</taxon>
    </lineage>
</organism>
<evidence type="ECO:0000313" key="3">
    <source>
        <dbReference type="Proteomes" id="UP000042997"/>
    </source>
</evidence>
<evidence type="ECO:0000259" key="1">
    <source>
        <dbReference type="Pfam" id="PF00296"/>
    </source>
</evidence>
<dbReference type="GO" id="GO:0016705">
    <property type="term" value="F:oxidoreductase activity, acting on paired donors, with incorporation or reduction of molecular oxygen"/>
    <property type="evidence" value="ECO:0007669"/>
    <property type="project" value="InterPro"/>
</dbReference>